<sequence>MSTLHEIVNNKHYLNRTKPVREKSKHEAAGIFNALTMKEKCLYLVKISKKNTRFQALGLMGLTLLIITVDYLLI</sequence>
<comment type="caution">
    <text evidence="2">The sequence shown here is derived from an EMBL/GenBank/DDBJ whole genome shotgun (WGS) entry which is preliminary data.</text>
</comment>
<evidence type="ECO:0000256" key="1">
    <source>
        <dbReference type="SAM" id="Phobius"/>
    </source>
</evidence>
<gene>
    <name evidence="2" type="ORF">NVS47_03185</name>
</gene>
<organism evidence="2 3">
    <name type="scientific">Dehalobacterium formicoaceticum</name>
    <dbReference type="NCBI Taxonomy" id="51515"/>
    <lineage>
        <taxon>Bacteria</taxon>
        <taxon>Bacillati</taxon>
        <taxon>Bacillota</taxon>
        <taxon>Clostridia</taxon>
        <taxon>Eubacteriales</taxon>
        <taxon>Peptococcaceae</taxon>
        <taxon>Dehalobacterium</taxon>
    </lineage>
</organism>
<feature type="transmembrane region" description="Helical" evidence="1">
    <location>
        <begin position="54"/>
        <end position="73"/>
    </location>
</feature>
<keyword evidence="1" id="KW-1133">Transmembrane helix</keyword>
<reference evidence="2 3" key="1">
    <citation type="submission" date="2022-08" db="EMBL/GenBank/DDBJ databases">
        <title>Proteogenomics of the novel Dehalobacterium formicoaceticum strain EZ94 highlights a key role of methyltransferases during anaerobic dichloromethane degradation.</title>
        <authorList>
            <person name="Wasmund K."/>
        </authorList>
    </citation>
    <scope>NUCLEOTIDE SEQUENCE [LARGE SCALE GENOMIC DNA]</scope>
    <source>
        <strain evidence="2 3">EZ94</strain>
    </source>
</reference>
<keyword evidence="3" id="KW-1185">Reference proteome</keyword>
<keyword evidence="1" id="KW-0472">Membrane</keyword>
<accession>A0ABT1Y2Y8</accession>
<dbReference type="RefSeq" id="WP_089609986.1">
    <property type="nucleotide sequence ID" value="NZ_CP022121.1"/>
</dbReference>
<dbReference type="EMBL" id="JANPWE010000001">
    <property type="protein sequence ID" value="MCR6544525.1"/>
    <property type="molecule type" value="Genomic_DNA"/>
</dbReference>
<dbReference type="Proteomes" id="UP001524944">
    <property type="component" value="Unassembled WGS sequence"/>
</dbReference>
<name>A0ABT1Y2Y8_9FIRM</name>
<evidence type="ECO:0000313" key="3">
    <source>
        <dbReference type="Proteomes" id="UP001524944"/>
    </source>
</evidence>
<protein>
    <submittedName>
        <fullName evidence="2">Uncharacterized protein</fullName>
    </submittedName>
</protein>
<proteinExistence type="predicted"/>
<evidence type="ECO:0000313" key="2">
    <source>
        <dbReference type="EMBL" id="MCR6544525.1"/>
    </source>
</evidence>
<keyword evidence="1" id="KW-0812">Transmembrane</keyword>